<feature type="signal peptide" evidence="1">
    <location>
        <begin position="1"/>
        <end position="19"/>
    </location>
</feature>
<protein>
    <recommendedName>
        <fullName evidence="4">Bacterial spore germination immunoglobulin-like domain-containing protein</fullName>
    </recommendedName>
</protein>
<name>A0A8H9G833_9MICO</name>
<dbReference type="AlphaFoldDB" id="A0A8H9G833"/>
<feature type="chain" id="PRO_5038953334" description="Bacterial spore germination immunoglobulin-like domain-containing protein" evidence="1">
    <location>
        <begin position="20"/>
        <end position="135"/>
    </location>
</feature>
<evidence type="ECO:0008006" key="4">
    <source>
        <dbReference type="Google" id="ProtNLM"/>
    </source>
</evidence>
<organism evidence="2 3">
    <name type="scientific">Curtobacterium luteum</name>
    <dbReference type="NCBI Taxonomy" id="33881"/>
    <lineage>
        <taxon>Bacteria</taxon>
        <taxon>Bacillati</taxon>
        <taxon>Actinomycetota</taxon>
        <taxon>Actinomycetes</taxon>
        <taxon>Micrococcales</taxon>
        <taxon>Microbacteriaceae</taxon>
        <taxon>Curtobacterium</taxon>
    </lineage>
</organism>
<proteinExistence type="predicted"/>
<sequence length="135" mass="13468">MTVAALVVALGVSSAGCSAVSSSAGSCAAKEIRLGDSDLRPGGQVTLSVDWMWQTCEDTGGTPRASDDVAVTITPASTGRAVVLGRPTPEGSRFRVAGRFELPDDLPSGDAVLGVHSTVGDRAGADVPVTIAATG</sequence>
<evidence type="ECO:0000313" key="3">
    <source>
        <dbReference type="Proteomes" id="UP000648535"/>
    </source>
</evidence>
<dbReference type="EMBL" id="BMOI01000002">
    <property type="protein sequence ID" value="GGK92392.1"/>
    <property type="molecule type" value="Genomic_DNA"/>
</dbReference>
<comment type="caution">
    <text evidence="2">The sequence shown here is derived from an EMBL/GenBank/DDBJ whole genome shotgun (WGS) entry which is preliminary data.</text>
</comment>
<evidence type="ECO:0000313" key="2">
    <source>
        <dbReference type="EMBL" id="GGK92392.1"/>
    </source>
</evidence>
<evidence type="ECO:0000256" key="1">
    <source>
        <dbReference type="SAM" id="SignalP"/>
    </source>
</evidence>
<gene>
    <name evidence="2" type="ORF">GCM10009769_08250</name>
</gene>
<dbReference type="Proteomes" id="UP000648535">
    <property type="component" value="Unassembled WGS sequence"/>
</dbReference>
<reference evidence="2" key="2">
    <citation type="submission" date="2020-09" db="EMBL/GenBank/DDBJ databases">
        <authorList>
            <person name="Sun Q."/>
            <person name="Ohkuma M."/>
        </authorList>
    </citation>
    <scope>NUCLEOTIDE SEQUENCE</scope>
    <source>
        <strain evidence="2">JCM 1480</strain>
    </source>
</reference>
<keyword evidence="1" id="KW-0732">Signal</keyword>
<accession>A0A8H9G833</accession>
<reference evidence="2" key="1">
    <citation type="journal article" date="2014" name="Int. J. Syst. Evol. Microbiol.">
        <title>Complete genome sequence of Corynebacterium casei LMG S-19264T (=DSM 44701T), isolated from a smear-ripened cheese.</title>
        <authorList>
            <consortium name="US DOE Joint Genome Institute (JGI-PGF)"/>
            <person name="Walter F."/>
            <person name="Albersmeier A."/>
            <person name="Kalinowski J."/>
            <person name="Ruckert C."/>
        </authorList>
    </citation>
    <scope>NUCLEOTIDE SEQUENCE</scope>
    <source>
        <strain evidence="2">JCM 1480</strain>
    </source>
</reference>